<dbReference type="PROSITE" id="PS00216">
    <property type="entry name" value="SUGAR_TRANSPORT_1"/>
    <property type="match status" value="2"/>
</dbReference>
<feature type="transmembrane region" description="Helical" evidence="9">
    <location>
        <begin position="153"/>
        <end position="176"/>
    </location>
</feature>
<accession>A0A9P0MC66</accession>
<dbReference type="Pfam" id="PF00083">
    <property type="entry name" value="Sugar_tr"/>
    <property type="match status" value="1"/>
</dbReference>
<evidence type="ECO:0000256" key="2">
    <source>
        <dbReference type="ARBA" id="ARBA00022448"/>
    </source>
</evidence>
<dbReference type="AlphaFoldDB" id="A0A9P0MC66"/>
<keyword evidence="5 9" id="KW-0812">Transmembrane</keyword>
<keyword evidence="8" id="KW-0325">Glycoprotein</keyword>
<feature type="transmembrane region" description="Helical" evidence="9">
    <location>
        <begin position="260"/>
        <end position="279"/>
    </location>
</feature>
<protein>
    <recommendedName>
        <fullName evidence="10">Major facilitator superfamily (MFS) profile domain-containing protein</fullName>
    </recommendedName>
</protein>
<dbReference type="SUPFAM" id="SSF103473">
    <property type="entry name" value="MFS general substrate transporter"/>
    <property type="match status" value="1"/>
</dbReference>
<keyword evidence="6 9" id="KW-1133">Transmembrane helix</keyword>
<feature type="domain" description="Major facilitator superfamily (MFS) profile" evidence="10">
    <location>
        <begin position="26"/>
        <end position="451"/>
    </location>
</feature>
<gene>
    <name evidence="11" type="ORF">ACAOBT_LOCUS31000</name>
</gene>
<reference evidence="11" key="1">
    <citation type="submission" date="2022-03" db="EMBL/GenBank/DDBJ databases">
        <authorList>
            <person name="Sayadi A."/>
        </authorList>
    </citation>
    <scope>NUCLEOTIDE SEQUENCE</scope>
</reference>
<keyword evidence="12" id="KW-1185">Reference proteome</keyword>
<dbReference type="EMBL" id="CAKOFQ010007898">
    <property type="protein sequence ID" value="CAH2009630.1"/>
    <property type="molecule type" value="Genomic_DNA"/>
</dbReference>
<evidence type="ECO:0000256" key="7">
    <source>
        <dbReference type="ARBA" id="ARBA00023136"/>
    </source>
</evidence>
<evidence type="ECO:0000256" key="9">
    <source>
        <dbReference type="SAM" id="Phobius"/>
    </source>
</evidence>
<dbReference type="InterPro" id="IPR003663">
    <property type="entry name" value="Sugar/inositol_transpt"/>
</dbReference>
<comment type="subcellular location">
    <subcellularLocation>
        <location evidence="1">Cell membrane</location>
        <topology evidence="1">Multi-pass membrane protein</topology>
    </subcellularLocation>
</comment>
<dbReference type="GO" id="GO:0022857">
    <property type="term" value="F:transmembrane transporter activity"/>
    <property type="evidence" value="ECO:0007669"/>
    <property type="project" value="InterPro"/>
</dbReference>
<dbReference type="PRINTS" id="PR00171">
    <property type="entry name" value="SUGRTRNSPORT"/>
</dbReference>
<feature type="transmembrane region" description="Helical" evidence="9">
    <location>
        <begin position="182"/>
        <end position="206"/>
    </location>
</feature>
<dbReference type="Proteomes" id="UP001152888">
    <property type="component" value="Unassembled WGS sequence"/>
</dbReference>
<evidence type="ECO:0000256" key="8">
    <source>
        <dbReference type="ARBA" id="ARBA00023180"/>
    </source>
</evidence>
<evidence type="ECO:0000259" key="10">
    <source>
        <dbReference type="PROSITE" id="PS50850"/>
    </source>
</evidence>
<dbReference type="InterPro" id="IPR036259">
    <property type="entry name" value="MFS_trans_sf"/>
</dbReference>
<dbReference type="InterPro" id="IPR005829">
    <property type="entry name" value="Sugar_transporter_CS"/>
</dbReference>
<dbReference type="PANTHER" id="PTHR48021">
    <property type="match status" value="1"/>
</dbReference>
<evidence type="ECO:0000313" key="12">
    <source>
        <dbReference type="Proteomes" id="UP001152888"/>
    </source>
</evidence>
<dbReference type="InterPro" id="IPR005828">
    <property type="entry name" value="MFS_sugar_transport-like"/>
</dbReference>
<proteinExistence type="predicted"/>
<name>A0A9P0MC66_ACAOB</name>
<keyword evidence="3" id="KW-1003">Cell membrane</keyword>
<organism evidence="11 12">
    <name type="scientific">Acanthoscelides obtectus</name>
    <name type="common">Bean weevil</name>
    <name type="synonym">Bruchus obtectus</name>
    <dbReference type="NCBI Taxonomy" id="200917"/>
    <lineage>
        <taxon>Eukaryota</taxon>
        <taxon>Metazoa</taxon>
        <taxon>Ecdysozoa</taxon>
        <taxon>Arthropoda</taxon>
        <taxon>Hexapoda</taxon>
        <taxon>Insecta</taxon>
        <taxon>Pterygota</taxon>
        <taxon>Neoptera</taxon>
        <taxon>Endopterygota</taxon>
        <taxon>Coleoptera</taxon>
        <taxon>Polyphaga</taxon>
        <taxon>Cucujiformia</taxon>
        <taxon>Chrysomeloidea</taxon>
        <taxon>Chrysomelidae</taxon>
        <taxon>Bruchinae</taxon>
        <taxon>Bruchini</taxon>
        <taxon>Acanthoscelides</taxon>
    </lineage>
</organism>
<dbReference type="GO" id="GO:0005886">
    <property type="term" value="C:plasma membrane"/>
    <property type="evidence" value="ECO:0007669"/>
    <property type="project" value="UniProtKB-SubCell"/>
</dbReference>
<feature type="transmembrane region" description="Helical" evidence="9">
    <location>
        <begin position="20"/>
        <end position="48"/>
    </location>
</feature>
<dbReference type="PANTHER" id="PTHR48021:SF46">
    <property type="entry name" value="MAJOR FACILITATOR SUPERFAMILY (MFS) PROFILE DOMAIN-CONTAINING PROTEIN"/>
    <property type="match status" value="1"/>
</dbReference>
<feature type="transmembrane region" description="Helical" evidence="9">
    <location>
        <begin position="429"/>
        <end position="447"/>
    </location>
</feature>
<dbReference type="PROSITE" id="PS50850">
    <property type="entry name" value="MFS"/>
    <property type="match status" value="1"/>
</dbReference>
<feature type="transmembrane region" description="Helical" evidence="9">
    <location>
        <begin position="326"/>
        <end position="348"/>
    </location>
</feature>
<keyword evidence="4" id="KW-0762">Sugar transport</keyword>
<feature type="transmembrane region" description="Helical" evidence="9">
    <location>
        <begin position="396"/>
        <end position="417"/>
    </location>
</feature>
<feature type="transmembrane region" description="Helical" evidence="9">
    <location>
        <begin position="360"/>
        <end position="384"/>
    </location>
</feature>
<dbReference type="FunFam" id="1.20.1250.20:FF:000218">
    <property type="entry name" value="facilitated trehalose transporter Tret1"/>
    <property type="match status" value="1"/>
</dbReference>
<evidence type="ECO:0000256" key="5">
    <source>
        <dbReference type="ARBA" id="ARBA00022692"/>
    </source>
</evidence>
<feature type="transmembrane region" description="Helical" evidence="9">
    <location>
        <begin position="68"/>
        <end position="87"/>
    </location>
</feature>
<evidence type="ECO:0000256" key="3">
    <source>
        <dbReference type="ARBA" id="ARBA00022475"/>
    </source>
</evidence>
<dbReference type="OrthoDB" id="4540492at2759"/>
<evidence type="ECO:0000256" key="1">
    <source>
        <dbReference type="ARBA" id="ARBA00004651"/>
    </source>
</evidence>
<keyword evidence="7 9" id="KW-0472">Membrane</keyword>
<feature type="transmembrane region" description="Helical" evidence="9">
    <location>
        <begin position="96"/>
        <end position="114"/>
    </location>
</feature>
<keyword evidence="2" id="KW-0813">Transport</keyword>
<evidence type="ECO:0000313" key="11">
    <source>
        <dbReference type="EMBL" id="CAH2009630.1"/>
    </source>
</evidence>
<feature type="transmembrane region" description="Helical" evidence="9">
    <location>
        <begin position="299"/>
        <end position="319"/>
    </location>
</feature>
<comment type="caution">
    <text evidence="11">The sequence shown here is derived from an EMBL/GenBank/DDBJ whole genome shotgun (WGS) entry which is preliminary data.</text>
</comment>
<sequence>MTVVEHVPCKAIMNTSVPGVLFQSLAVFLVNIIAITDGITLGWTAPLIPYLISDESHIKMTIHEAEMIETWLLYGAITGLPITMLLVDKIGRKKSVLVSCCVLAVCWILVAVATNVSLIYGARFVMGLGLNMAYVAMPMYVGEISHKNIRGLLSSFTFIFMLLGVLIIYCVGPYFSYYVPPIISITLLIIQFVGFIFMPESAYYLLSKGKEEDAKASLSKFRNNIGVEEEFAEMKETNEKNKTEQGRIQDIFLVRSYRKAILIMLFLNLSQLLSSYEILLMNLHNILETAESNYISPSIVGIVFSAVTLIAAVSAATVIDRFGRKILMIISSFLTALCLLAVSVYFHMKYLEYDLSHISWLPTVAVMAYAVSFKFGLGIVPIVLTSEIFAPKMKAIGMTLADGMYVVSSIGALQLYFFLRDAYGIHVPFYLFSFCTFLAGPYVWLFVPETKGKTLDEIQNVLKEPRILMIGRRG</sequence>
<dbReference type="InterPro" id="IPR050549">
    <property type="entry name" value="MFS_Trehalose_Transporter"/>
</dbReference>
<feature type="transmembrane region" description="Helical" evidence="9">
    <location>
        <begin position="120"/>
        <end position="141"/>
    </location>
</feature>
<evidence type="ECO:0000256" key="4">
    <source>
        <dbReference type="ARBA" id="ARBA00022597"/>
    </source>
</evidence>
<dbReference type="Gene3D" id="1.20.1250.20">
    <property type="entry name" value="MFS general substrate transporter like domains"/>
    <property type="match status" value="1"/>
</dbReference>
<dbReference type="InterPro" id="IPR020846">
    <property type="entry name" value="MFS_dom"/>
</dbReference>
<evidence type="ECO:0000256" key="6">
    <source>
        <dbReference type="ARBA" id="ARBA00022989"/>
    </source>
</evidence>